<dbReference type="GO" id="GO:0003723">
    <property type="term" value="F:RNA binding"/>
    <property type="evidence" value="ECO:0007669"/>
    <property type="project" value="UniProtKB-KW"/>
</dbReference>
<dbReference type="GO" id="GO:0120115">
    <property type="term" value="C:Lsm2-8 complex"/>
    <property type="evidence" value="ECO:0007669"/>
    <property type="project" value="UniProtKB-ARBA"/>
</dbReference>
<dbReference type="SUPFAM" id="SSF50182">
    <property type="entry name" value="Sm-like ribonucleoproteins"/>
    <property type="match status" value="1"/>
</dbReference>
<sequence length="89" mass="10201">MEEPLDLIKLSLSERVYIKCRNSRELRGTLHAYDQHLNMVLSQVEETITSVEEDEETGEEIVSKRTRNVGMLFVRGDIVVLVSPPLRTS</sequence>
<evidence type="ECO:0000256" key="2">
    <source>
        <dbReference type="ARBA" id="ARBA00006850"/>
    </source>
</evidence>
<dbReference type="Proteomes" id="UP001516023">
    <property type="component" value="Unassembled WGS sequence"/>
</dbReference>
<keyword evidence="7" id="KW-0539">Nucleus</keyword>
<evidence type="ECO:0000256" key="3">
    <source>
        <dbReference type="ARBA" id="ARBA00022664"/>
    </source>
</evidence>
<accession>A0ABD3PQC7</accession>
<evidence type="ECO:0000313" key="11">
    <source>
        <dbReference type="Proteomes" id="UP001516023"/>
    </source>
</evidence>
<evidence type="ECO:0000259" key="9">
    <source>
        <dbReference type="PROSITE" id="PS52002"/>
    </source>
</evidence>
<evidence type="ECO:0000256" key="6">
    <source>
        <dbReference type="ARBA" id="ARBA00023187"/>
    </source>
</evidence>
<keyword evidence="4" id="KW-0747">Spliceosome</keyword>
<dbReference type="EMBL" id="JABMIG020000136">
    <property type="protein sequence ID" value="KAL3789764.1"/>
    <property type="molecule type" value="Genomic_DNA"/>
</dbReference>
<comment type="similarity">
    <text evidence="2">Belongs to the snRNP Sm proteins family.</text>
</comment>
<keyword evidence="11" id="KW-1185">Reference proteome</keyword>
<evidence type="ECO:0000256" key="7">
    <source>
        <dbReference type="ARBA" id="ARBA00023242"/>
    </source>
</evidence>
<keyword evidence="5" id="KW-0694">RNA-binding</keyword>
<dbReference type="Pfam" id="PF01423">
    <property type="entry name" value="LSM"/>
    <property type="match status" value="1"/>
</dbReference>
<dbReference type="GO" id="GO:0005681">
    <property type="term" value="C:spliceosomal complex"/>
    <property type="evidence" value="ECO:0007669"/>
    <property type="project" value="UniProtKB-KW"/>
</dbReference>
<dbReference type="InterPro" id="IPR040002">
    <property type="entry name" value="Sm-like_LSM3"/>
</dbReference>
<comment type="subcellular location">
    <subcellularLocation>
        <location evidence="1">Nucleus</location>
    </subcellularLocation>
</comment>
<dbReference type="PANTHER" id="PTHR13110">
    <property type="entry name" value="U6 SNRNA-ASSOCIATED SM-LIKE PROTEIN LSM3"/>
    <property type="match status" value="1"/>
</dbReference>
<dbReference type="CDD" id="cd01730">
    <property type="entry name" value="LSm3"/>
    <property type="match status" value="1"/>
</dbReference>
<dbReference type="InterPro" id="IPR034105">
    <property type="entry name" value="Lsm3"/>
</dbReference>
<dbReference type="InterPro" id="IPR047575">
    <property type="entry name" value="Sm"/>
</dbReference>
<comment type="caution">
    <text evidence="10">The sequence shown here is derived from an EMBL/GenBank/DDBJ whole genome shotgun (WGS) entry which is preliminary data.</text>
</comment>
<reference evidence="10 11" key="1">
    <citation type="journal article" date="2020" name="G3 (Bethesda)">
        <title>Improved Reference Genome for Cyclotella cryptica CCMP332, a Model for Cell Wall Morphogenesis, Salinity Adaptation, and Lipid Production in Diatoms (Bacillariophyta).</title>
        <authorList>
            <person name="Roberts W.R."/>
            <person name="Downey K.M."/>
            <person name="Ruck E.C."/>
            <person name="Traller J.C."/>
            <person name="Alverson A.J."/>
        </authorList>
    </citation>
    <scope>NUCLEOTIDE SEQUENCE [LARGE SCALE GENOMIC DNA]</scope>
    <source>
        <strain evidence="10 11">CCMP332</strain>
    </source>
</reference>
<dbReference type="PROSITE" id="PS52002">
    <property type="entry name" value="SM"/>
    <property type="match status" value="1"/>
</dbReference>
<feature type="domain" description="Sm" evidence="9">
    <location>
        <begin position="3"/>
        <end position="88"/>
    </location>
</feature>
<evidence type="ECO:0000313" key="10">
    <source>
        <dbReference type="EMBL" id="KAL3789764.1"/>
    </source>
</evidence>
<dbReference type="AlphaFoldDB" id="A0ABD3PQC7"/>
<dbReference type="InterPro" id="IPR010920">
    <property type="entry name" value="LSM_dom_sf"/>
</dbReference>
<evidence type="ECO:0000256" key="4">
    <source>
        <dbReference type="ARBA" id="ARBA00022728"/>
    </source>
</evidence>
<keyword evidence="8" id="KW-0687">Ribonucleoprotein</keyword>
<dbReference type="InterPro" id="IPR001163">
    <property type="entry name" value="Sm_dom_euk/arc"/>
</dbReference>
<keyword evidence="3" id="KW-0507">mRNA processing</keyword>
<gene>
    <name evidence="10" type="ORF">HJC23_006757</name>
</gene>
<dbReference type="Gene3D" id="2.30.30.100">
    <property type="match status" value="1"/>
</dbReference>
<dbReference type="GO" id="GO:0000398">
    <property type="term" value="P:mRNA splicing, via spliceosome"/>
    <property type="evidence" value="ECO:0007669"/>
    <property type="project" value="UniProtKB-ARBA"/>
</dbReference>
<organism evidence="10 11">
    <name type="scientific">Cyclotella cryptica</name>
    <dbReference type="NCBI Taxonomy" id="29204"/>
    <lineage>
        <taxon>Eukaryota</taxon>
        <taxon>Sar</taxon>
        <taxon>Stramenopiles</taxon>
        <taxon>Ochrophyta</taxon>
        <taxon>Bacillariophyta</taxon>
        <taxon>Coscinodiscophyceae</taxon>
        <taxon>Thalassiosirophycidae</taxon>
        <taxon>Stephanodiscales</taxon>
        <taxon>Stephanodiscaceae</taxon>
        <taxon>Cyclotella</taxon>
    </lineage>
</organism>
<evidence type="ECO:0000256" key="1">
    <source>
        <dbReference type="ARBA" id="ARBA00004123"/>
    </source>
</evidence>
<evidence type="ECO:0000256" key="5">
    <source>
        <dbReference type="ARBA" id="ARBA00022884"/>
    </source>
</evidence>
<proteinExistence type="inferred from homology"/>
<evidence type="ECO:0000256" key="8">
    <source>
        <dbReference type="ARBA" id="ARBA00023274"/>
    </source>
</evidence>
<dbReference type="FunFam" id="2.30.30.100:FF:000007">
    <property type="entry name" value="U6 snRNA-associated Sm-like protein LSm3"/>
    <property type="match status" value="1"/>
</dbReference>
<name>A0ABD3PQC7_9STRA</name>
<protein>
    <recommendedName>
        <fullName evidence="9">Sm domain-containing protein</fullName>
    </recommendedName>
</protein>
<dbReference type="SMART" id="SM00651">
    <property type="entry name" value="Sm"/>
    <property type="match status" value="1"/>
</dbReference>
<keyword evidence="6" id="KW-0508">mRNA splicing</keyword>